<comment type="subcellular location">
    <subcellularLocation>
        <location evidence="1">Secreted</location>
    </subcellularLocation>
</comment>
<evidence type="ECO:0000256" key="3">
    <source>
        <dbReference type="SAM" id="MobiDB-lite"/>
    </source>
</evidence>
<evidence type="ECO:0000313" key="5">
    <source>
        <dbReference type="EMBL" id="AEX60302.1"/>
    </source>
</evidence>
<feature type="chain" id="PRO_5003560230" evidence="4">
    <location>
        <begin position="21"/>
        <end position="75"/>
    </location>
</feature>
<dbReference type="AlphaFoldDB" id="H2BKI1"/>
<feature type="region of interest" description="Disordered" evidence="3">
    <location>
        <begin position="27"/>
        <end position="46"/>
    </location>
</feature>
<feature type="compositionally biased region" description="Basic and acidic residues" evidence="3">
    <location>
        <begin position="28"/>
        <end position="38"/>
    </location>
</feature>
<feature type="signal peptide" evidence="4">
    <location>
        <begin position="1"/>
        <end position="20"/>
    </location>
</feature>
<evidence type="ECO:0000256" key="1">
    <source>
        <dbReference type="ARBA" id="ARBA00004613"/>
    </source>
</evidence>
<name>H2BKI1_CONMI</name>
<dbReference type="Pfam" id="PF02950">
    <property type="entry name" value="Conotoxin"/>
    <property type="match status" value="1"/>
</dbReference>
<accession>H2BKI1</accession>
<dbReference type="GO" id="GO:0005576">
    <property type="term" value="C:extracellular region"/>
    <property type="evidence" value="ECO:0007669"/>
    <property type="project" value="UniProtKB-SubCell"/>
</dbReference>
<keyword evidence="4" id="KW-0732">Signal</keyword>
<sequence>MMFKLGVLLTICLVLFPLTALPLDGDQPADRPAERAQDDTSAAQNPRVDHVKRCCSICDTTCVYPTCCDDLISDK</sequence>
<evidence type="ECO:0000256" key="4">
    <source>
        <dbReference type="SAM" id="SignalP"/>
    </source>
</evidence>
<reference evidence="5" key="1">
    <citation type="journal article" date="2013" name="Toxicon">
        <title>Characterizing the evolution and functions of the M-superfamily conotoxins.</title>
        <authorList>
            <person name="Zhou M."/>
            <person name="Wang L."/>
            <person name="Wu Y."/>
            <person name="Zhu X."/>
            <person name="Feng Y."/>
            <person name="Chen Z."/>
            <person name="Li Y."/>
            <person name="Sun D."/>
            <person name="Ren Z."/>
            <person name="Xu A."/>
        </authorList>
    </citation>
    <scope>NUCLEOTIDE SEQUENCE</scope>
</reference>
<protein>
    <submittedName>
        <fullName evidence="5">M superfamily MMSK group conopeptide Mi3-VYPT01</fullName>
    </submittedName>
</protein>
<organism evidence="5">
    <name type="scientific">Conus miles</name>
    <name type="common">Soldier cone</name>
    <name type="synonym">Mile cone</name>
    <dbReference type="NCBI Taxonomy" id="69564"/>
    <lineage>
        <taxon>Eukaryota</taxon>
        <taxon>Metazoa</taxon>
        <taxon>Spiralia</taxon>
        <taxon>Lophotrochozoa</taxon>
        <taxon>Mollusca</taxon>
        <taxon>Gastropoda</taxon>
        <taxon>Caenogastropoda</taxon>
        <taxon>Neogastropoda</taxon>
        <taxon>Conoidea</taxon>
        <taxon>Conidae</taxon>
        <taxon>Conus</taxon>
        <taxon>Rhizoconus</taxon>
    </lineage>
</organism>
<keyword evidence="2" id="KW-0964">Secreted</keyword>
<evidence type="ECO:0000256" key="2">
    <source>
        <dbReference type="ARBA" id="ARBA00022525"/>
    </source>
</evidence>
<dbReference type="GO" id="GO:0008200">
    <property type="term" value="F:ion channel inhibitor activity"/>
    <property type="evidence" value="ECO:0007669"/>
    <property type="project" value="InterPro"/>
</dbReference>
<proteinExistence type="evidence at transcript level"/>
<dbReference type="InterPro" id="IPR004214">
    <property type="entry name" value="Conotoxin"/>
</dbReference>
<dbReference type="EMBL" id="JF510816">
    <property type="protein sequence ID" value="AEX60302.1"/>
    <property type="molecule type" value="mRNA"/>
</dbReference>